<evidence type="ECO:0000313" key="2">
    <source>
        <dbReference type="EMBL" id="SHG02126.1"/>
    </source>
</evidence>
<dbReference type="InterPro" id="IPR053737">
    <property type="entry name" value="Type_II_TA_Toxin"/>
</dbReference>
<evidence type="ECO:0000313" key="3">
    <source>
        <dbReference type="Proteomes" id="UP000184164"/>
    </source>
</evidence>
<dbReference type="Proteomes" id="UP000184164">
    <property type="component" value="Unassembled WGS sequence"/>
</dbReference>
<protein>
    <submittedName>
        <fullName evidence="2">Fic/DOC family protein</fullName>
    </submittedName>
</protein>
<dbReference type="Pfam" id="PF13310">
    <property type="entry name" value="Virulence_RhuM"/>
    <property type="match status" value="1"/>
</dbReference>
<reference evidence="2 3" key="1">
    <citation type="submission" date="2016-11" db="EMBL/GenBank/DDBJ databases">
        <authorList>
            <person name="Jaros S."/>
            <person name="Januszkiewicz K."/>
            <person name="Wedrychowicz H."/>
        </authorList>
    </citation>
    <scope>NUCLEOTIDE SEQUENCE [LARGE SCALE GENOMIC DNA]</scope>
    <source>
        <strain evidence="2 3">DSM 26910</strain>
    </source>
</reference>
<name>A0A1M5GEK0_9BACT</name>
<dbReference type="STRING" id="1484053.SAMN05444274_1209"/>
<dbReference type="PANTHER" id="PTHR35810:SF1">
    <property type="entry name" value="CYTOPLASMIC PROTEIN"/>
    <property type="match status" value="1"/>
</dbReference>
<feature type="domain" description="Fido" evidence="1">
    <location>
        <begin position="197"/>
        <end position="324"/>
    </location>
</feature>
<dbReference type="InterPro" id="IPR011204">
    <property type="entry name" value="Virulence_RhuM-like"/>
</dbReference>
<dbReference type="Gene3D" id="1.20.120.1870">
    <property type="entry name" value="Fic/DOC protein, Fido domain"/>
    <property type="match status" value="1"/>
</dbReference>
<dbReference type="Pfam" id="PF02661">
    <property type="entry name" value="Fic"/>
    <property type="match status" value="1"/>
</dbReference>
<accession>A0A1M5GEK0</accession>
<dbReference type="EMBL" id="FQUM01000020">
    <property type="protein sequence ID" value="SHG02126.1"/>
    <property type="molecule type" value="Genomic_DNA"/>
</dbReference>
<proteinExistence type="predicted"/>
<organism evidence="2 3">
    <name type="scientific">Mariniphaga anaerophila</name>
    <dbReference type="NCBI Taxonomy" id="1484053"/>
    <lineage>
        <taxon>Bacteria</taxon>
        <taxon>Pseudomonadati</taxon>
        <taxon>Bacteroidota</taxon>
        <taxon>Bacteroidia</taxon>
        <taxon>Marinilabiliales</taxon>
        <taxon>Prolixibacteraceae</taxon>
        <taxon>Mariniphaga</taxon>
    </lineage>
</organism>
<dbReference type="PANTHER" id="PTHR35810">
    <property type="entry name" value="CYTOPLASMIC PROTEIN-RELATED"/>
    <property type="match status" value="1"/>
</dbReference>
<keyword evidence="3" id="KW-1185">Reference proteome</keyword>
<evidence type="ECO:0000259" key="1">
    <source>
        <dbReference type="PROSITE" id="PS51459"/>
    </source>
</evidence>
<dbReference type="InterPro" id="IPR036597">
    <property type="entry name" value="Fido-like_dom_sf"/>
</dbReference>
<dbReference type="PROSITE" id="PS51459">
    <property type="entry name" value="FIDO"/>
    <property type="match status" value="1"/>
</dbReference>
<dbReference type="OrthoDB" id="9802752at2"/>
<dbReference type="AlphaFoldDB" id="A0A1M5GEK0"/>
<dbReference type="InterPro" id="IPR003812">
    <property type="entry name" value="Fido"/>
</dbReference>
<dbReference type="RefSeq" id="WP_073003596.1">
    <property type="nucleotide sequence ID" value="NZ_FQUM01000020.1"/>
</dbReference>
<sequence length="333" mass="38561">MNNSEIHIFTAKDGKTEIEVQLDNETVWLNQYQLESLFETDRTSINRHISNIYKTEELEEKLTCAKIAQVQKEGDREIKRKIKYYNLDVIIAVGYRVNSKRGTEFRIWANKILKDFLIKGFSINEKRLSKQNEQLRELKESVKILGNVINQKELSSGESIGLLQIISDYAFALDILDQYDYQTLKIEETSGKEKFQLTYDEAIKQIRLVKQKYGNSELFGREKDNSFKSSVSTIYQTFDGIDLYPSIEEKAANLLYLVTKNHSFSDGNKRIAAFLFLYFLERNGILYDENGEKRIADNALVALTLMIAVSKTEDKDTITKIIVNLINKKNNAR</sequence>
<dbReference type="SUPFAM" id="SSF140931">
    <property type="entry name" value="Fic-like"/>
    <property type="match status" value="1"/>
</dbReference>
<gene>
    <name evidence="2" type="ORF">SAMN05444274_1209</name>
</gene>